<dbReference type="EMBL" id="KQ983114">
    <property type="protein sequence ID" value="KYQ47340.1"/>
    <property type="molecule type" value="Genomic_DNA"/>
</dbReference>
<gene>
    <name evidence="2" type="ORF">ALC60_13675</name>
</gene>
<feature type="region of interest" description="Disordered" evidence="1">
    <location>
        <begin position="1"/>
        <end position="22"/>
    </location>
</feature>
<proteinExistence type="predicted"/>
<dbReference type="Proteomes" id="UP000075809">
    <property type="component" value="Unassembled WGS sequence"/>
</dbReference>
<keyword evidence="3" id="KW-1185">Reference proteome</keyword>
<evidence type="ECO:0000256" key="1">
    <source>
        <dbReference type="SAM" id="MobiDB-lite"/>
    </source>
</evidence>
<evidence type="ECO:0000313" key="3">
    <source>
        <dbReference type="Proteomes" id="UP000075809"/>
    </source>
</evidence>
<reference evidence="2 3" key="1">
    <citation type="submission" date="2015-09" db="EMBL/GenBank/DDBJ databases">
        <title>Trachymyrmex zeteki WGS genome.</title>
        <authorList>
            <person name="Nygaard S."/>
            <person name="Hu H."/>
            <person name="Boomsma J."/>
            <person name="Zhang G."/>
        </authorList>
    </citation>
    <scope>NUCLEOTIDE SEQUENCE [LARGE SCALE GENOMIC DNA]</scope>
    <source>
        <strain evidence="2">Tzet28-1</strain>
        <tissue evidence="2">Whole body</tissue>
    </source>
</reference>
<name>A0A151WHP3_9HYME</name>
<dbReference type="AlphaFoldDB" id="A0A151WHP3"/>
<sequence length="96" mass="10423">MSGRQLRRGRWGKGYTEGRPPSGLIKSITFRKPLLSLPSSLPPSFFFLYPFSASSFPSFCPAGLLSRSFSTSSLNNCEPAALLFLLPAPPHSTKGC</sequence>
<accession>A0A151WHP3</accession>
<organism evidence="2 3">
    <name type="scientific">Mycetomoellerius zeteki</name>
    <dbReference type="NCBI Taxonomy" id="64791"/>
    <lineage>
        <taxon>Eukaryota</taxon>
        <taxon>Metazoa</taxon>
        <taxon>Ecdysozoa</taxon>
        <taxon>Arthropoda</taxon>
        <taxon>Hexapoda</taxon>
        <taxon>Insecta</taxon>
        <taxon>Pterygota</taxon>
        <taxon>Neoptera</taxon>
        <taxon>Endopterygota</taxon>
        <taxon>Hymenoptera</taxon>
        <taxon>Apocrita</taxon>
        <taxon>Aculeata</taxon>
        <taxon>Formicoidea</taxon>
        <taxon>Formicidae</taxon>
        <taxon>Myrmicinae</taxon>
        <taxon>Mycetomoellerius</taxon>
    </lineage>
</organism>
<evidence type="ECO:0000313" key="2">
    <source>
        <dbReference type="EMBL" id="KYQ47340.1"/>
    </source>
</evidence>
<protein>
    <submittedName>
        <fullName evidence="2">Uncharacterized protein</fullName>
    </submittedName>
</protein>
<feature type="compositionally biased region" description="Basic residues" evidence="1">
    <location>
        <begin position="1"/>
        <end position="11"/>
    </location>
</feature>